<evidence type="ECO:0000256" key="1">
    <source>
        <dbReference type="SAM" id="Phobius"/>
    </source>
</evidence>
<gene>
    <name evidence="2" type="ORF">BN2475_50085</name>
</gene>
<protein>
    <submittedName>
        <fullName evidence="2">Uncharacterized protein</fullName>
    </submittedName>
</protein>
<dbReference type="AlphaFoldDB" id="A0A1N7RKD2"/>
<feature type="transmembrane region" description="Helical" evidence="1">
    <location>
        <begin position="6"/>
        <end position="29"/>
    </location>
</feature>
<dbReference type="EMBL" id="CYGX02000005">
    <property type="protein sequence ID" value="SIT35552.1"/>
    <property type="molecule type" value="Genomic_DNA"/>
</dbReference>
<keyword evidence="1" id="KW-0812">Transmembrane</keyword>
<keyword evidence="1" id="KW-0472">Membrane</keyword>
<keyword evidence="3" id="KW-1185">Reference proteome</keyword>
<reference evidence="2 3" key="1">
    <citation type="submission" date="2016-12" db="EMBL/GenBank/DDBJ databases">
        <authorList>
            <person name="Song W.-J."/>
            <person name="Kurnit D.M."/>
        </authorList>
    </citation>
    <scope>NUCLEOTIDE SEQUENCE [LARGE SCALE GENOMIC DNA]</scope>
    <source>
        <strain evidence="2 3">STM7296</strain>
    </source>
</reference>
<sequence length="34" mass="3467">MVDGSAVPGVFSVYIAGVVIPGLIVALGVRQLIR</sequence>
<evidence type="ECO:0000313" key="2">
    <source>
        <dbReference type="EMBL" id="SIT35552.1"/>
    </source>
</evidence>
<dbReference type="Proteomes" id="UP000187012">
    <property type="component" value="Unassembled WGS sequence"/>
</dbReference>
<name>A0A1N7RKD2_9BURK</name>
<keyword evidence="1" id="KW-1133">Transmembrane helix</keyword>
<evidence type="ECO:0000313" key="3">
    <source>
        <dbReference type="Proteomes" id="UP000187012"/>
    </source>
</evidence>
<proteinExistence type="predicted"/>
<organism evidence="2 3">
    <name type="scientific">Paraburkholderia ribeironis</name>
    <dbReference type="NCBI Taxonomy" id="1247936"/>
    <lineage>
        <taxon>Bacteria</taxon>
        <taxon>Pseudomonadati</taxon>
        <taxon>Pseudomonadota</taxon>
        <taxon>Betaproteobacteria</taxon>
        <taxon>Burkholderiales</taxon>
        <taxon>Burkholderiaceae</taxon>
        <taxon>Paraburkholderia</taxon>
    </lineage>
</organism>
<accession>A0A1N7RKD2</accession>